<protein>
    <submittedName>
        <fullName evidence="1">Uncharacterized protein</fullName>
    </submittedName>
</protein>
<gene>
    <name evidence="1" type="ORF">QO034_14110</name>
</gene>
<accession>A0ABT7FHI7</accession>
<dbReference type="Proteomes" id="UP001227126">
    <property type="component" value="Unassembled WGS sequence"/>
</dbReference>
<comment type="caution">
    <text evidence="1">The sequence shown here is derived from an EMBL/GenBank/DDBJ whole genome shotgun (WGS) entry which is preliminary data.</text>
</comment>
<dbReference type="RefSeq" id="WP_284486183.1">
    <property type="nucleotide sequence ID" value="NZ_JASNJE010000017.1"/>
</dbReference>
<evidence type="ECO:0000313" key="1">
    <source>
        <dbReference type="EMBL" id="MDK3074249.1"/>
    </source>
</evidence>
<reference evidence="1 2" key="1">
    <citation type="submission" date="2023-05" db="EMBL/GenBank/DDBJ databases">
        <title>Sedimentitalea sp. nov. JM2-8.</title>
        <authorList>
            <person name="Huang J."/>
        </authorList>
    </citation>
    <scope>NUCLEOTIDE SEQUENCE [LARGE SCALE GENOMIC DNA]</scope>
    <source>
        <strain evidence="1 2">JM2-8</strain>
    </source>
</reference>
<organism evidence="1 2">
    <name type="scientific">Sedimentitalea xiamensis</name>
    <dbReference type="NCBI Taxonomy" id="3050037"/>
    <lineage>
        <taxon>Bacteria</taxon>
        <taxon>Pseudomonadati</taxon>
        <taxon>Pseudomonadota</taxon>
        <taxon>Alphaproteobacteria</taxon>
        <taxon>Rhodobacterales</taxon>
        <taxon>Paracoccaceae</taxon>
        <taxon>Sedimentitalea</taxon>
    </lineage>
</organism>
<evidence type="ECO:0000313" key="2">
    <source>
        <dbReference type="Proteomes" id="UP001227126"/>
    </source>
</evidence>
<dbReference type="EMBL" id="JASNJE010000017">
    <property type="protein sequence ID" value="MDK3074249.1"/>
    <property type="molecule type" value="Genomic_DNA"/>
</dbReference>
<name>A0ABT7FHI7_9RHOB</name>
<sequence length="155" mass="16225">MRGSGTGRGGAAVGVLDDLGPTEMAAVLYLRLWCDGAQAQQRVWNDFAGALGAGHGRTALNSLESLCRLCADHGRRPLMRHGVKCRCLGADEACFANFVAAAADGDTEDAMLLATLLVRADIAPCLLDAARSLGLALRRLAIAEAGGQPRQQTLH</sequence>
<keyword evidence="2" id="KW-1185">Reference proteome</keyword>
<proteinExistence type="predicted"/>